<feature type="non-terminal residue" evidence="1">
    <location>
        <position position="136"/>
    </location>
</feature>
<name>A0A6S7GQP2_PARCT</name>
<accession>A0A6S7GQP2</accession>
<evidence type="ECO:0000313" key="2">
    <source>
        <dbReference type="Proteomes" id="UP001152795"/>
    </source>
</evidence>
<dbReference type="EMBL" id="CACRXK020002442">
    <property type="protein sequence ID" value="CAB3994348.1"/>
    <property type="molecule type" value="Genomic_DNA"/>
</dbReference>
<protein>
    <submittedName>
        <fullName evidence="1">Uncharacterized protein</fullName>
    </submittedName>
</protein>
<organism evidence="1 2">
    <name type="scientific">Paramuricea clavata</name>
    <name type="common">Red gorgonian</name>
    <name type="synonym">Violescent sea-whip</name>
    <dbReference type="NCBI Taxonomy" id="317549"/>
    <lineage>
        <taxon>Eukaryota</taxon>
        <taxon>Metazoa</taxon>
        <taxon>Cnidaria</taxon>
        <taxon>Anthozoa</taxon>
        <taxon>Octocorallia</taxon>
        <taxon>Malacalcyonacea</taxon>
        <taxon>Plexauridae</taxon>
        <taxon>Paramuricea</taxon>
    </lineage>
</organism>
<proteinExistence type="predicted"/>
<dbReference type="Proteomes" id="UP001152795">
    <property type="component" value="Unassembled WGS sequence"/>
</dbReference>
<evidence type="ECO:0000313" key="1">
    <source>
        <dbReference type="EMBL" id="CAB3994348.1"/>
    </source>
</evidence>
<dbReference type="AlphaFoldDB" id="A0A6S7GQP2"/>
<reference evidence="1" key="1">
    <citation type="submission" date="2020-04" db="EMBL/GenBank/DDBJ databases">
        <authorList>
            <person name="Alioto T."/>
            <person name="Alioto T."/>
            <person name="Gomez Garrido J."/>
        </authorList>
    </citation>
    <scope>NUCLEOTIDE SEQUENCE</scope>
    <source>
        <strain evidence="1">A484AB</strain>
    </source>
</reference>
<keyword evidence="2" id="KW-1185">Reference proteome</keyword>
<sequence length="136" mass="15859">MRIDVSFLLKKDETGVVVYPSKFTRSNLADEVSPRDKHQLYFQKKDLHNTDQAETSTSLQEIVGMTYRMGCMNLFLVYIEMKQPHNISPCEYLFDESKIEFSMENLEPLPNHVHAMVMITWLKIDPFLTISHGDTE</sequence>
<comment type="caution">
    <text evidence="1">The sequence shown here is derived from an EMBL/GenBank/DDBJ whole genome shotgun (WGS) entry which is preliminary data.</text>
</comment>
<gene>
    <name evidence="1" type="ORF">PACLA_8A084683</name>
</gene>